<dbReference type="PROSITE" id="PS50294">
    <property type="entry name" value="WD_REPEATS_REGION"/>
    <property type="match status" value="1"/>
</dbReference>
<accession>A0A4P9W308</accession>
<dbReference type="Proteomes" id="UP000269721">
    <property type="component" value="Unassembled WGS sequence"/>
</dbReference>
<evidence type="ECO:0000313" key="4">
    <source>
        <dbReference type="EMBL" id="RKO85208.1"/>
    </source>
</evidence>
<keyword evidence="2" id="KW-0677">Repeat</keyword>
<protein>
    <submittedName>
        <fullName evidence="4">WD40-repeat-containing domain protein</fullName>
    </submittedName>
</protein>
<dbReference type="PROSITE" id="PS50082">
    <property type="entry name" value="WD_REPEATS_2"/>
    <property type="match status" value="1"/>
</dbReference>
<dbReference type="SMART" id="SM00320">
    <property type="entry name" value="WD40"/>
    <property type="match status" value="2"/>
</dbReference>
<dbReference type="GO" id="GO:1990234">
    <property type="term" value="C:transferase complex"/>
    <property type="evidence" value="ECO:0007669"/>
    <property type="project" value="UniProtKB-ARBA"/>
</dbReference>
<reference evidence="5" key="1">
    <citation type="journal article" date="2018" name="Nat. Microbiol.">
        <title>Leveraging single-cell genomics to expand the fungal tree of life.</title>
        <authorList>
            <person name="Ahrendt S.R."/>
            <person name="Quandt C.A."/>
            <person name="Ciobanu D."/>
            <person name="Clum A."/>
            <person name="Salamov A."/>
            <person name="Andreopoulos B."/>
            <person name="Cheng J.F."/>
            <person name="Woyke T."/>
            <person name="Pelin A."/>
            <person name="Henrissat B."/>
            <person name="Reynolds N.K."/>
            <person name="Benny G.L."/>
            <person name="Smith M.E."/>
            <person name="James T.Y."/>
            <person name="Grigoriev I.V."/>
        </authorList>
    </citation>
    <scope>NUCLEOTIDE SEQUENCE [LARGE SCALE GENOMIC DNA]</scope>
</reference>
<dbReference type="Pfam" id="PF00400">
    <property type="entry name" value="WD40"/>
    <property type="match status" value="1"/>
</dbReference>
<dbReference type="AlphaFoldDB" id="A0A4P9W308"/>
<dbReference type="InterPro" id="IPR036322">
    <property type="entry name" value="WD40_repeat_dom_sf"/>
</dbReference>
<evidence type="ECO:0000256" key="3">
    <source>
        <dbReference type="PROSITE-ProRule" id="PRU00221"/>
    </source>
</evidence>
<dbReference type="InterPro" id="IPR015943">
    <property type="entry name" value="WD40/YVTN_repeat-like_dom_sf"/>
</dbReference>
<dbReference type="PROSITE" id="PS00678">
    <property type="entry name" value="WD_REPEATS_1"/>
    <property type="match status" value="1"/>
</dbReference>
<keyword evidence="1 3" id="KW-0853">WD repeat</keyword>
<evidence type="ECO:0000256" key="2">
    <source>
        <dbReference type="ARBA" id="ARBA00022737"/>
    </source>
</evidence>
<keyword evidence="5" id="KW-1185">Reference proteome</keyword>
<gene>
    <name evidence="4" type="ORF">BDK51DRAFT_15371</name>
</gene>
<evidence type="ECO:0000313" key="5">
    <source>
        <dbReference type="Proteomes" id="UP000269721"/>
    </source>
</evidence>
<dbReference type="PANTHER" id="PTHR22847:SF637">
    <property type="entry name" value="WD REPEAT DOMAIN 5B"/>
    <property type="match status" value="1"/>
</dbReference>
<sequence length="216" mass="22421">MIRSARVHGASVSSITFDQTGSKVYTASWEQAHDVHTESRDRSLQCIDVQTGDAVPVLPGDALTGPLACIGDTLVSGTRDSTVVVCSPDSGGPLLALRRSPSGLSAIFGNRMILVVGSQSAELQAWVHSTIIVFSTATGESGRVTGLCASPDGLSIYAIRGKNVTCWGTAACKMECGLLDGHPKTINALSLSSDGKTLCTGGNDGTVILWDVSQLE</sequence>
<evidence type="ECO:0000256" key="1">
    <source>
        <dbReference type="ARBA" id="ARBA00022574"/>
    </source>
</evidence>
<organism evidence="4 5">
    <name type="scientific">Blyttiomyces helicus</name>
    <dbReference type="NCBI Taxonomy" id="388810"/>
    <lineage>
        <taxon>Eukaryota</taxon>
        <taxon>Fungi</taxon>
        <taxon>Fungi incertae sedis</taxon>
        <taxon>Chytridiomycota</taxon>
        <taxon>Chytridiomycota incertae sedis</taxon>
        <taxon>Chytridiomycetes</taxon>
        <taxon>Chytridiomycetes incertae sedis</taxon>
        <taxon>Blyttiomyces</taxon>
    </lineage>
</organism>
<feature type="repeat" description="WD" evidence="3">
    <location>
        <begin position="179"/>
        <end position="216"/>
    </location>
</feature>
<dbReference type="SUPFAM" id="SSF50978">
    <property type="entry name" value="WD40 repeat-like"/>
    <property type="match status" value="1"/>
</dbReference>
<dbReference type="EMBL" id="KZ999303">
    <property type="protein sequence ID" value="RKO85208.1"/>
    <property type="molecule type" value="Genomic_DNA"/>
</dbReference>
<name>A0A4P9W308_9FUNG</name>
<dbReference type="PANTHER" id="PTHR22847">
    <property type="entry name" value="WD40 REPEAT PROTEIN"/>
    <property type="match status" value="1"/>
</dbReference>
<dbReference type="OrthoDB" id="10257301at2759"/>
<dbReference type="InterPro" id="IPR001680">
    <property type="entry name" value="WD40_rpt"/>
</dbReference>
<proteinExistence type="predicted"/>
<dbReference type="Gene3D" id="2.130.10.10">
    <property type="entry name" value="YVTN repeat-like/Quinoprotein amine dehydrogenase"/>
    <property type="match status" value="2"/>
</dbReference>
<dbReference type="InterPro" id="IPR019775">
    <property type="entry name" value="WD40_repeat_CS"/>
</dbReference>